<evidence type="ECO:0000256" key="4">
    <source>
        <dbReference type="ARBA" id="ARBA00023008"/>
    </source>
</evidence>
<gene>
    <name evidence="9" type="primary">FET3_7</name>
    <name evidence="9" type="ORF">H4R26_005141</name>
</gene>
<dbReference type="PROSITE" id="PS00080">
    <property type="entry name" value="MULTICOPPER_OXIDASE2"/>
    <property type="match status" value="1"/>
</dbReference>
<dbReference type="InterPro" id="IPR045087">
    <property type="entry name" value="Cu-oxidase_fam"/>
</dbReference>
<feature type="domain" description="Plastocyanin-like" evidence="6">
    <location>
        <begin position="137"/>
        <end position="316"/>
    </location>
</feature>
<evidence type="ECO:0000256" key="5">
    <source>
        <dbReference type="SAM" id="MobiDB-lite"/>
    </source>
</evidence>
<feature type="compositionally biased region" description="Low complexity" evidence="5">
    <location>
        <begin position="179"/>
        <end position="189"/>
    </location>
</feature>
<feature type="domain" description="Plastocyanin-like" evidence="8">
    <location>
        <begin position="12"/>
        <end position="128"/>
    </location>
</feature>
<dbReference type="Pfam" id="PF07732">
    <property type="entry name" value="Cu-oxidase_3"/>
    <property type="match status" value="1"/>
</dbReference>
<protein>
    <submittedName>
        <fullName evidence="9">Ferroxidase fet3</fullName>
    </submittedName>
</protein>
<comment type="similarity">
    <text evidence="1">Belongs to the multicopper oxidase family.</text>
</comment>
<dbReference type="OrthoDB" id="2121828at2759"/>
<dbReference type="GO" id="GO:0005507">
    <property type="term" value="F:copper ion binding"/>
    <property type="evidence" value="ECO:0007669"/>
    <property type="project" value="InterPro"/>
</dbReference>
<dbReference type="InterPro" id="IPR011707">
    <property type="entry name" value="Cu-oxidase-like_N"/>
</dbReference>
<name>A0A9W8EG41_9FUNG</name>
<dbReference type="EMBL" id="JANBQF010000748">
    <property type="protein sequence ID" value="KAJ1999265.1"/>
    <property type="molecule type" value="Genomic_DNA"/>
</dbReference>
<comment type="caution">
    <text evidence="9">The sequence shown here is derived from an EMBL/GenBank/DDBJ whole genome shotgun (WGS) entry which is preliminary data.</text>
</comment>
<proteinExistence type="inferred from homology"/>
<feature type="region of interest" description="Disordered" evidence="5">
    <location>
        <begin position="211"/>
        <end position="230"/>
    </location>
</feature>
<dbReference type="Proteomes" id="UP001150907">
    <property type="component" value="Unassembled WGS sequence"/>
</dbReference>
<evidence type="ECO:0000259" key="7">
    <source>
        <dbReference type="Pfam" id="PF07731"/>
    </source>
</evidence>
<dbReference type="InterPro" id="IPR002355">
    <property type="entry name" value="Cu_oxidase_Cu_BS"/>
</dbReference>
<dbReference type="PANTHER" id="PTHR11709">
    <property type="entry name" value="MULTI-COPPER OXIDASE"/>
    <property type="match status" value="1"/>
</dbReference>
<dbReference type="Pfam" id="PF00394">
    <property type="entry name" value="Cu-oxidase"/>
    <property type="match status" value="1"/>
</dbReference>
<evidence type="ECO:0000256" key="1">
    <source>
        <dbReference type="ARBA" id="ARBA00010609"/>
    </source>
</evidence>
<dbReference type="GO" id="GO:0016491">
    <property type="term" value="F:oxidoreductase activity"/>
    <property type="evidence" value="ECO:0007669"/>
    <property type="project" value="UniProtKB-KW"/>
</dbReference>
<reference evidence="9" key="1">
    <citation type="submission" date="2022-07" db="EMBL/GenBank/DDBJ databases">
        <title>Phylogenomic reconstructions and comparative analyses of Kickxellomycotina fungi.</title>
        <authorList>
            <person name="Reynolds N.K."/>
            <person name="Stajich J.E."/>
            <person name="Barry K."/>
            <person name="Grigoriev I.V."/>
            <person name="Crous P."/>
            <person name="Smith M.E."/>
        </authorList>
    </citation>
    <scope>NUCLEOTIDE SEQUENCE</scope>
    <source>
        <strain evidence="9">IMI 214461</strain>
    </source>
</reference>
<dbReference type="Pfam" id="PF07731">
    <property type="entry name" value="Cu-oxidase_2"/>
    <property type="match status" value="1"/>
</dbReference>
<dbReference type="InterPro" id="IPR011706">
    <property type="entry name" value="Cu-oxidase_C"/>
</dbReference>
<feature type="region of interest" description="Disordered" evidence="5">
    <location>
        <begin position="169"/>
        <end position="194"/>
    </location>
</feature>
<dbReference type="InterPro" id="IPR001117">
    <property type="entry name" value="Cu-oxidase_2nd"/>
</dbReference>
<feature type="non-terminal residue" evidence="9">
    <location>
        <position position="1"/>
    </location>
</feature>
<evidence type="ECO:0000256" key="2">
    <source>
        <dbReference type="ARBA" id="ARBA00022723"/>
    </source>
</evidence>
<dbReference type="SUPFAM" id="SSF49503">
    <property type="entry name" value="Cupredoxins"/>
    <property type="match status" value="3"/>
</dbReference>
<sequence length="554" mass="61615">AAAGRVVYDWEVNTIMANVDGTHERMVAVVNGQLELPLAEAELGDMLAFRIRNGLKDEPTGLHSHGLFNNGTNYYDGAGMITECGVAPGSELTYEIPITQTGTYWLHGHHNAQYINGLRWPLIVTDPNGEPYEYDEDVVLAFEDWFYNASSMKMEKVIHKGDNMLRRDLSSTTCTDSNSPAASSAAPSSLPNRKMDMGCEGNNCTAAATATAAAPSDKNTDPAKKYPIGLVNRRSGKDPVHLYFEPGKTYRLRLLNIGSTCMFRFGIEGHDMHVIEVDGVATEKKKVNSVMLGVAQRVSVLVTARPDKSKNYRYHYDIFTDVFPQYPGYNPKEYSGSVVYDESAELAPRTDITWEEFDDLSLVPLNREPILEPNVIHDAVITVNRTSAEMVQAYINGVSFELPETPSIFTALSSPNTRALNSSSFGEKTNAKVLQYMDIVELRVANYDTVHHPMHLHGQFFQIAERGTIGDPSSAVKSSSTPMSRDTILVPPNSYAYLRFRADNPGAWLCHCHIELHMELGLSMMFVTAPDVMQKEMRMPEAMVEQCRLMGMQI</sequence>
<organism evidence="9 10">
    <name type="scientific">Coemansia thaxteri</name>
    <dbReference type="NCBI Taxonomy" id="2663907"/>
    <lineage>
        <taxon>Eukaryota</taxon>
        <taxon>Fungi</taxon>
        <taxon>Fungi incertae sedis</taxon>
        <taxon>Zoopagomycota</taxon>
        <taxon>Kickxellomycotina</taxon>
        <taxon>Kickxellomycetes</taxon>
        <taxon>Kickxellales</taxon>
        <taxon>Kickxellaceae</taxon>
        <taxon>Coemansia</taxon>
    </lineage>
</organism>
<evidence type="ECO:0000313" key="9">
    <source>
        <dbReference type="EMBL" id="KAJ1999265.1"/>
    </source>
</evidence>
<dbReference type="Gene3D" id="2.60.40.420">
    <property type="entry name" value="Cupredoxins - blue copper proteins"/>
    <property type="match status" value="3"/>
</dbReference>
<dbReference type="AlphaFoldDB" id="A0A9W8EG41"/>
<feature type="domain" description="Plastocyanin-like" evidence="7">
    <location>
        <begin position="405"/>
        <end position="531"/>
    </location>
</feature>
<evidence type="ECO:0000259" key="6">
    <source>
        <dbReference type="Pfam" id="PF00394"/>
    </source>
</evidence>
<keyword evidence="2" id="KW-0479">Metal-binding</keyword>
<accession>A0A9W8EG41</accession>
<dbReference type="PANTHER" id="PTHR11709:SF361">
    <property type="entry name" value="IRON TRANSPORT MULTICOPPER OXIDASE FET3"/>
    <property type="match status" value="1"/>
</dbReference>
<dbReference type="InterPro" id="IPR008972">
    <property type="entry name" value="Cupredoxin"/>
</dbReference>
<keyword evidence="4" id="KW-0186">Copper</keyword>
<evidence type="ECO:0000259" key="8">
    <source>
        <dbReference type="Pfam" id="PF07732"/>
    </source>
</evidence>
<keyword evidence="10" id="KW-1185">Reference proteome</keyword>
<evidence type="ECO:0000313" key="10">
    <source>
        <dbReference type="Proteomes" id="UP001150907"/>
    </source>
</evidence>
<evidence type="ECO:0000256" key="3">
    <source>
        <dbReference type="ARBA" id="ARBA00023002"/>
    </source>
</evidence>
<keyword evidence="3" id="KW-0560">Oxidoreductase</keyword>